<name>A0AAE4CKL0_9ACTN</name>
<dbReference type="AlphaFoldDB" id="A0AAE4CKL0"/>
<reference evidence="1" key="1">
    <citation type="submission" date="2023-07" db="EMBL/GenBank/DDBJ databases">
        <title>Sequencing the genomes of 1000 actinobacteria strains.</title>
        <authorList>
            <person name="Klenk H.-P."/>
        </authorList>
    </citation>
    <scope>NUCLEOTIDE SEQUENCE</scope>
    <source>
        <strain evidence="1">DSM 45977</strain>
    </source>
</reference>
<gene>
    <name evidence="1" type="ORF">JOF55_000642</name>
</gene>
<dbReference type="EMBL" id="JAVDXW010000001">
    <property type="protein sequence ID" value="MDR7300461.1"/>
    <property type="molecule type" value="Genomic_DNA"/>
</dbReference>
<keyword evidence="2" id="KW-1185">Reference proteome</keyword>
<organism evidence="1 2">
    <name type="scientific">Haloactinomyces albus</name>
    <dbReference type="NCBI Taxonomy" id="1352928"/>
    <lineage>
        <taxon>Bacteria</taxon>
        <taxon>Bacillati</taxon>
        <taxon>Actinomycetota</taxon>
        <taxon>Actinomycetes</taxon>
        <taxon>Actinopolysporales</taxon>
        <taxon>Actinopolysporaceae</taxon>
        <taxon>Haloactinomyces</taxon>
    </lineage>
</organism>
<protein>
    <submittedName>
        <fullName evidence="1">Uncharacterized protein</fullName>
    </submittedName>
</protein>
<comment type="caution">
    <text evidence="1">The sequence shown here is derived from an EMBL/GenBank/DDBJ whole genome shotgun (WGS) entry which is preliminary data.</text>
</comment>
<dbReference type="Proteomes" id="UP001180845">
    <property type="component" value="Unassembled WGS sequence"/>
</dbReference>
<proteinExistence type="predicted"/>
<evidence type="ECO:0000313" key="1">
    <source>
        <dbReference type="EMBL" id="MDR7300461.1"/>
    </source>
</evidence>
<evidence type="ECO:0000313" key="2">
    <source>
        <dbReference type="Proteomes" id="UP001180845"/>
    </source>
</evidence>
<sequence>MVATVTMVVMTVLLAAWFPAQPGPPPGDAIIAVTPAR</sequence>
<accession>A0AAE4CKL0</accession>